<dbReference type="Proteomes" id="UP000234585">
    <property type="component" value="Unassembled WGS sequence"/>
</dbReference>
<name>A0A2I2EZ92_ASPCN</name>
<dbReference type="Pfam" id="PF14856">
    <property type="entry name" value="Hce2"/>
    <property type="match status" value="1"/>
</dbReference>
<dbReference type="OrthoDB" id="73875at2759"/>
<reference evidence="3 4" key="1">
    <citation type="submission" date="2017-12" db="EMBL/GenBank/DDBJ databases">
        <authorList>
            <consortium name="DOE Joint Genome Institute"/>
            <person name="Haridas S."/>
            <person name="Kjaerbolling I."/>
            <person name="Vesth T.C."/>
            <person name="Frisvad J.C."/>
            <person name="Nybo J.L."/>
            <person name="Theobald S."/>
            <person name="Kuo A."/>
            <person name="Bowyer P."/>
            <person name="Matsuda Y."/>
            <person name="Mondo S."/>
            <person name="Lyhne E.K."/>
            <person name="Kogle M.E."/>
            <person name="Clum A."/>
            <person name="Lipzen A."/>
            <person name="Salamov A."/>
            <person name="Ngan C.Y."/>
            <person name="Daum C."/>
            <person name="Chiniquy J."/>
            <person name="Barry K."/>
            <person name="LaButti K."/>
            <person name="Simmons B.A."/>
            <person name="Magnuson J.K."/>
            <person name="Mortensen U.H."/>
            <person name="Larsen T.O."/>
            <person name="Grigoriev I.V."/>
            <person name="Baker S.E."/>
            <person name="Andersen M.R."/>
            <person name="Nordberg H.P."/>
            <person name="Cantor M.N."/>
            <person name="Hua S.X."/>
        </authorList>
    </citation>
    <scope>NUCLEOTIDE SEQUENCE [LARGE SCALE GENOMIC DNA]</scope>
    <source>
        <strain evidence="3 4">CBS 102.13</strain>
    </source>
</reference>
<evidence type="ECO:0000256" key="1">
    <source>
        <dbReference type="SAM" id="SignalP"/>
    </source>
</evidence>
<dbReference type="GeneID" id="36525357"/>
<accession>A0A2I2EZ92</accession>
<keyword evidence="4" id="KW-1185">Reference proteome</keyword>
<feature type="domain" description="Ecp2 effector protein-like" evidence="2">
    <location>
        <begin position="31"/>
        <end position="121"/>
    </location>
</feature>
<feature type="signal peptide" evidence="1">
    <location>
        <begin position="1"/>
        <end position="18"/>
    </location>
</feature>
<evidence type="ECO:0000313" key="3">
    <source>
        <dbReference type="EMBL" id="PLB33695.1"/>
    </source>
</evidence>
<evidence type="ECO:0000259" key="2">
    <source>
        <dbReference type="Pfam" id="PF14856"/>
    </source>
</evidence>
<dbReference type="RefSeq" id="XP_024667707.1">
    <property type="nucleotide sequence ID" value="XM_024818197.1"/>
</dbReference>
<dbReference type="EMBL" id="KZ559197">
    <property type="protein sequence ID" value="PLB33695.1"/>
    <property type="molecule type" value="Genomic_DNA"/>
</dbReference>
<organism evidence="3 4">
    <name type="scientific">Aspergillus candidus</name>
    <dbReference type="NCBI Taxonomy" id="41067"/>
    <lineage>
        <taxon>Eukaryota</taxon>
        <taxon>Fungi</taxon>
        <taxon>Dikarya</taxon>
        <taxon>Ascomycota</taxon>
        <taxon>Pezizomycotina</taxon>
        <taxon>Eurotiomycetes</taxon>
        <taxon>Eurotiomycetidae</taxon>
        <taxon>Eurotiales</taxon>
        <taxon>Aspergillaceae</taxon>
        <taxon>Aspergillus</taxon>
        <taxon>Aspergillus subgen. Circumdati</taxon>
    </lineage>
</organism>
<proteinExistence type="predicted"/>
<sequence length="145" mass="15547">MRIQLPTVIALLAGVVSASPVPADPNGDVRDCSDFRYENASTGGSPTVDDCRTIVKNIQDGGSWDWSGAGNHKTLVTYGTCAMGIDNGARVGNLDITDIINGAIDRFEWKGLVGAKGMMNCQKPVGQQETSDVHWSIYFNPDCCH</sequence>
<gene>
    <name evidence="3" type="ORF">BDW47DRAFT_134914</name>
</gene>
<dbReference type="STRING" id="41067.A0A2I2EZ92"/>
<feature type="chain" id="PRO_5014131015" evidence="1">
    <location>
        <begin position="19"/>
        <end position="145"/>
    </location>
</feature>
<dbReference type="AlphaFoldDB" id="A0A2I2EZ92"/>
<dbReference type="InterPro" id="IPR029226">
    <property type="entry name" value="Ecp2-like"/>
</dbReference>
<keyword evidence="1" id="KW-0732">Signal</keyword>
<protein>
    <submittedName>
        <fullName evidence="3">Putative necrosis-inducing factor-domain-containing protein</fullName>
    </submittedName>
</protein>
<evidence type="ECO:0000313" key="4">
    <source>
        <dbReference type="Proteomes" id="UP000234585"/>
    </source>
</evidence>